<evidence type="ECO:0000313" key="3">
    <source>
        <dbReference type="Proteomes" id="UP000708338"/>
    </source>
</evidence>
<evidence type="ECO:0000259" key="1">
    <source>
        <dbReference type="Pfam" id="PF13443"/>
    </source>
</evidence>
<name>A0AA41FEC5_9FIRM</name>
<comment type="caution">
    <text evidence="2">The sequence shown here is derived from an EMBL/GenBank/DDBJ whole genome shotgun (WGS) entry which is preliminary data.</text>
</comment>
<dbReference type="Proteomes" id="UP000708338">
    <property type="component" value="Unassembled WGS sequence"/>
</dbReference>
<feature type="domain" description="HTH cro/C1-type" evidence="1">
    <location>
        <begin position="2"/>
        <end position="36"/>
    </location>
</feature>
<gene>
    <name evidence="2" type="ORF">GPL26_09240</name>
</gene>
<organism evidence="2 3">
    <name type="scientific">Enterocloster citroniae</name>
    <dbReference type="NCBI Taxonomy" id="358743"/>
    <lineage>
        <taxon>Bacteria</taxon>
        <taxon>Bacillati</taxon>
        <taxon>Bacillota</taxon>
        <taxon>Clostridia</taxon>
        <taxon>Lachnospirales</taxon>
        <taxon>Lachnospiraceae</taxon>
        <taxon>Enterocloster</taxon>
    </lineage>
</organism>
<reference evidence="2" key="1">
    <citation type="journal article" date="2021" name="Gut Microbes">
        <title>A synthetic consortium of 100 gut commensals modulates the composition and function in a colon model of the microbiome of elderly subjects.</title>
        <authorList>
            <person name="Perez M."/>
            <person name="Ntemiri A."/>
            <person name="Tan H."/>
            <person name="Harris H.M.B."/>
            <person name="Roager H.M."/>
            <person name="Ribiere C."/>
            <person name="O'Toole P.W."/>
        </authorList>
    </citation>
    <scope>NUCLEOTIDE SEQUENCE</scope>
    <source>
        <strain evidence="2">MCC335</strain>
    </source>
</reference>
<dbReference type="AlphaFoldDB" id="A0AA41FEC5"/>
<protein>
    <submittedName>
        <fullName evidence="2">Helix-turn-helix domain-containing protein</fullName>
    </submittedName>
</protein>
<dbReference type="InterPro" id="IPR001387">
    <property type="entry name" value="Cro/C1-type_HTH"/>
</dbReference>
<accession>A0AA41FEC5</accession>
<dbReference type="EMBL" id="WQPS01000011">
    <property type="protein sequence ID" value="MBT9809823.1"/>
    <property type="molecule type" value="Genomic_DNA"/>
</dbReference>
<evidence type="ECO:0000313" key="2">
    <source>
        <dbReference type="EMBL" id="MBT9809823.1"/>
    </source>
</evidence>
<sequence>MIYNLKHNQNITMLTAEKLCRIIKCELQDIVEFVEEE</sequence>
<dbReference type="Pfam" id="PF13443">
    <property type="entry name" value="HTH_26"/>
    <property type="match status" value="1"/>
</dbReference>
<proteinExistence type="predicted"/>